<evidence type="ECO:0000259" key="5">
    <source>
        <dbReference type="PROSITE" id="PS50931"/>
    </source>
</evidence>
<evidence type="ECO:0000313" key="7">
    <source>
        <dbReference type="Proteomes" id="UP000309676"/>
    </source>
</evidence>
<protein>
    <submittedName>
        <fullName evidence="6">LysR family transcriptional regulator</fullName>
    </submittedName>
</protein>
<keyword evidence="4" id="KW-0804">Transcription</keyword>
<dbReference type="SUPFAM" id="SSF53850">
    <property type="entry name" value="Periplasmic binding protein-like II"/>
    <property type="match status" value="1"/>
</dbReference>
<evidence type="ECO:0000313" key="6">
    <source>
        <dbReference type="EMBL" id="TLS52955.1"/>
    </source>
</evidence>
<keyword evidence="7" id="KW-1185">Reference proteome</keyword>
<dbReference type="InterPro" id="IPR036388">
    <property type="entry name" value="WH-like_DNA-bd_sf"/>
</dbReference>
<dbReference type="PROSITE" id="PS50931">
    <property type="entry name" value="HTH_LYSR"/>
    <property type="match status" value="1"/>
</dbReference>
<reference evidence="6 7" key="1">
    <citation type="submission" date="2019-05" db="EMBL/GenBank/DDBJ databases">
        <authorList>
            <person name="Narsing Rao M.P."/>
            <person name="Li W.J."/>
        </authorList>
    </citation>
    <scope>NUCLEOTIDE SEQUENCE [LARGE SCALE GENOMIC DNA]</scope>
    <source>
        <strain evidence="6 7">SYSU_K30003</strain>
    </source>
</reference>
<evidence type="ECO:0000256" key="2">
    <source>
        <dbReference type="ARBA" id="ARBA00023015"/>
    </source>
</evidence>
<comment type="similarity">
    <text evidence="1">Belongs to the LysR transcriptional regulatory family.</text>
</comment>
<evidence type="ECO:0000256" key="4">
    <source>
        <dbReference type="ARBA" id="ARBA00023163"/>
    </source>
</evidence>
<accession>A0A5R9GM34</accession>
<dbReference type="EMBL" id="VCIW01000003">
    <property type="protein sequence ID" value="TLS52955.1"/>
    <property type="molecule type" value="Genomic_DNA"/>
</dbReference>
<dbReference type="GO" id="GO:0003700">
    <property type="term" value="F:DNA-binding transcription factor activity"/>
    <property type="evidence" value="ECO:0007669"/>
    <property type="project" value="InterPro"/>
</dbReference>
<keyword evidence="2" id="KW-0805">Transcription regulation</keyword>
<keyword evidence="3" id="KW-0238">DNA-binding</keyword>
<dbReference type="PRINTS" id="PR00039">
    <property type="entry name" value="HTHLYSR"/>
</dbReference>
<dbReference type="InterPro" id="IPR000847">
    <property type="entry name" value="LysR_HTH_N"/>
</dbReference>
<proteinExistence type="inferred from homology"/>
<evidence type="ECO:0000256" key="1">
    <source>
        <dbReference type="ARBA" id="ARBA00009437"/>
    </source>
</evidence>
<dbReference type="Pfam" id="PF03466">
    <property type="entry name" value="LysR_substrate"/>
    <property type="match status" value="1"/>
</dbReference>
<dbReference type="Gene3D" id="1.10.10.10">
    <property type="entry name" value="Winged helix-like DNA-binding domain superfamily/Winged helix DNA-binding domain"/>
    <property type="match status" value="1"/>
</dbReference>
<dbReference type="PANTHER" id="PTHR30126:SF91">
    <property type="entry name" value="LYSR FAMILY TRANSCRIPTIONAL REGULATOR"/>
    <property type="match status" value="1"/>
</dbReference>
<dbReference type="InterPro" id="IPR036390">
    <property type="entry name" value="WH_DNA-bd_sf"/>
</dbReference>
<dbReference type="Proteomes" id="UP000309676">
    <property type="component" value="Unassembled WGS sequence"/>
</dbReference>
<name>A0A5R9GM34_9BACL</name>
<dbReference type="PANTHER" id="PTHR30126">
    <property type="entry name" value="HTH-TYPE TRANSCRIPTIONAL REGULATOR"/>
    <property type="match status" value="1"/>
</dbReference>
<feature type="domain" description="HTH lysR-type" evidence="5">
    <location>
        <begin position="76"/>
        <end position="132"/>
    </location>
</feature>
<dbReference type="Gene3D" id="3.40.190.10">
    <property type="entry name" value="Periplasmic binding protein-like II"/>
    <property type="match status" value="2"/>
</dbReference>
<dbReference type="FunFam" id="1.10.10.10:FF:000001">
    <property type="entry name" value="LysR family transcriptional regulator"/>
    <property type="match status" value="1"/>
</dbReference>
<evidence type="ECO:0000256" key="3">
    <source>
        <dbReference type="ARBA" id="ARBA00023125"/>
    </source>
</evidence>
<dbReference type="AlphaFoldDB" id="A0A5R9GM34"/>
<dbReference type="GO" id="GO:0000976">
    <property type="term" value="F:transcription cis-regulatory region binding"/>
    <property type="evidence" value="ECO:0007669"/>
    <property type="project" value="TreeGrafter"/>
</dbReference>
<gene>
    <name evidence="6" type="ORF">FE782_06175</name>
</gene>
<comment type="caution">
    <text evidence="6">The sequence shown here is derived from an EMBL/GenBank/DDBJ whole genome shotgun (WGS) entry which is preliminary data.</text>
</comment>
<organism evidence="6 7">
    <name type="scientific">Paenibacillus antri</name>
    <dbReference type="NCBI Taxonomy" id="2582848"/>
    <lineage>
        <taxon>Bacteria</taxon>
        <taxon>Bacillati</taxon>
        <taxon>Bacillota</taxon>
        <taxon>Bacilli</taxon>
        <taxon>Bacillales</taxon>
        <taxon>Paenibacillaceae</taxon>
        <taxon>Paenibacillus</taxon>
    </lineage>
</organism>
<dbReference type="SUPFAM" id="SSF46785">
    <property type="entry name" value="Winged helix' DNA-binding domain"/>
    <property type="match status" value="1"/>
</dbReference>
<dbReference type="InterPro" id="IPR005119">
    <property type="entry name" value="LysR_subst-bd"/>
</dbReference>
<sequence>MPLSPLTRLASMHSCACSLSSRTHSRFLTNVQILPHFSTKIGIFTKKIDSNACRLSDVYTTIMILVRKKGSDAFPMQLKRLQSFVNIVDRRSFTEAAGALGLTPSALSKQIKALEDELGLPLFHRTGGVEPTAAGRLVYERGKAMLAEWDALAAECRSRAGVPSGKLRIGASTVPASYLLPAIAKRLIERYPHVELSVVEDGSDAVLSRLEQRHIDVAFVGVLRPSPVLQFVPVVPDTLVVVAAADAVIEPPAGDSAGASPEWTALPFVLREEGSGTRQALDRALAGIGLSATDLMTAAVSSSTESAMALAEAGVGATVVSRWALSLPRALRTVAELPTDRSFYAAFEATRASDPMIRLFLDNAAEIYR</sequence>
<dbReference type="Pfam" id="PF00126">
    <property type="entry name" value="HTH_1"/>
    <property type="match status" value="1"/>
</dbReference>